<organism evidence="5 6">
    <name type="scientific">Bordetella genomosp. 7</name>
    <dbReference type="NCBI Taxonomy" id="1416805"/>
    <lineage>
        <taxon>Bacteria</taxon>
        <taxon>Pseudomonadati</taxon>
        <taxon>Pseudomonadota</taxon>
        <taxon>Betaproteobacteria</taxon>
        <taxon>Burkholderiales</taxon>
        <taxon>Alcaligenaceae</taxon>
        <taxon>Bordetella</taxon>
    </lineage>
</organism>
<gene>
    <name evidence="5" type="ORF">CAL19_17370</name>
</gene>
<dbReference type="InterPro" id="IPR030678">
    <property type="entry name" value="Peptide/Ni-bd"/>
</dbReference>
<feature type="chain" id="PRO_5013125375" evidence="3">
    <location>
        <begin position="22"/>
        <end position="515"/>
    </location>
</feature>
<accession>A0A261QUJ0</accession>
<reference evidence="6" key="1">
    <citation type="submission" date="2017-05" db="EMBL/GenBank/DDBJ databases">
        <title>Complete and WGS of Bordetella genogroups.</title>
        <authorList>
            <person name="Spilker T."/>
            <person name="Lipuma J."/>
        </authorList>
    </citation>
    <scope>NUCLEOTIDE SEQUENCE [LARGE SCALE GENOMIC DNA]</scope>
    <source>
        <strain evidence="6">AU18089</strain>
    </source>
</reference>
<dbReference type="InterPro" id="IPR039424">
    <property type="entry name" value="SBP_5"/>
</dbReference>
<keyword evidence="6" id="KW-1185">Reference proteome</keyword>
<evidence type="ECO:0000256" key="2">
    <source>
        <dbReference type="ARBA" id="ARBA00022729"/>
    </source>
</evidence>
<sequence length="515" mass="57060">MQKHFLLTAAVAALCATSTVAATTLRVHQDADIRSTDPGVNRDGNTDGVVLHMVEGLVGYDAKGQPQPLLAERIEVSDDGLAYTFHLREGVKFHNGKPLTADDVLWSWNRFMDPKTGWRCLSDFDGRVRLKVEEVTAPDAKTVVFRINHPDPLFLSSLARNDCGMTAITHRDSLKADGTWDKPIGTGPFKLGEWRQREYISLVRNDDYASLPGGPDGYVGSKRPLVDEVRFVVISDPATAKTALASGAIDLMSKVPYSEMSELQNHADIATTVSPQLSPTTFPLQTRDKLLSNTKLRQAIAAALDYKQLVDGVTYGLAEPNNSLVPSESPFFGEAQARGFQHDPARVRKLLAEAGYKGEKIVISTNRRNQPNYDAAVIAHAMLQQAGINADIEVLEWGAQQDKWQKGNYQMMSFSYSSRMDPSLSFEGVMGPKDTQPRKVWDDAESLELLTQSMRETDPAQRQKMFDDLHARMLEQVPLIPIFNTLATGAYRKNVSGFESSVFGTPQLWEVSKKD</sequence>
<dbReference type="Pfam" id="PF00496">
    <property type="entry name" value="SBP_bac_5"/>
    <property type="match status" value="1"/>
</dbReference>
<dbReference type="Gene3D" id="3.10.105.10">
    <property type="entry name" value="Dipeptide-binding Protein, Domain 3"/>
    <property type="match status" value="1"/>
</dbReference>
<proteinExistence type="inferred from homology"/>
<evidence type="ECO:0000313" key="6">
    <source>
        <dbReference type="Proteomes" id="UP000216947"/>
    </source>
</evidence>
<evidence type="ECO:0000256" key="3">
    <source>
        <dbReference type="SAM" id="SignalP"/>
    </source>
</evidence>
<evidence type="ECO:0000313" key="5">
    <source>
        <dbReference type="EMBL" id="OZI16448.1"/>
    </source>
</evidence>
<dbReference type="Proteomes" id="UP000216947">
    <property type="component" value="Unassembled WGS sequence"/>
</dbReference>
<dbReference type="AlphaFoldDB" id="A0A261QUJ0"/>
<dbReference type="GO" id="GO:0030288">
    <property type="term" value="C:outer membrane-bounded periplasmic space"/>
    <property type="evidence" value="ECO:0007669"/>
    <property type="project" value="UniProtKB-ARBA"/>
</dbReference>
<comment type="similarity">
    <text evidence="1">Belongs to the bacterial solute-binding protein 5 family.</text>
</comment>
<evidence type="ECO:0000256" key="1">
    <source>
        <dbReference type="ARBA" id="ARBA00005695"/>
    </source>
</evidence>
<dbReference type="RefSeq" id="WP_094797525.1">
    <property type="nucleotide sequence ID" value="NZ_NEVK01000008.1"/>
</dbReference>
<protein>
    <submittedName>
        <fullName evidence="5">Peptide ABC transporter substrate-binding protein</fullName>
    </submittedName>
</protein>
<dbReference type="PANTHER" id="PTHR30290:SF38">
    <property type="entry name" value="D,D-DIPEPTIDE-BINDING PERIPLASMIC PROTEIN DDPA-RELATED"/>
    <property type="match status" value="1"/>
</dbReference>
<dbReference type="InterPro" id="IPR023765">
    <property type="entry name" value="SBP_5_CS"/>
</dbReference>
<dbReference type="Gene3D" id="3.90.76.10">
    <property type="entry name" value="Dipeptide-binding Protein, Domain 1"/>
    <property type="match status" value="1"/>
</dbReference>
<feature type="domain" description="Solute-binding protein family 5" evidence="4">
    <location>
        <begin position="65"/>
        <end position="423"/>
    </location>
</feature>
<dbReference type="EMBL" id="NEVK01000008">
    <property type="protein sequence ID" value="OZI16448.1"/>
    <property type="molecule type" value="Genomic_DNA"/>
</dbReference>
<dbReference type="PANTHER" id="PTHR30290">
    <property type="entry name" value="PERIPLASMIC BINDING COMPONENT OF ABC TRANSPORTER"/>
    <property type="match status" value="1"/>
</dbReference>
<feature type="signal peptide" evidence="3">
    <location>
        <begin position="1"/>
        <end position="21"/>
    </location>
</feature>
<name>A0A261QUJ0_9BORD</name>
<dbReference type="GO" id="GO:0043190">
    <property type="term" value="C:ATP-binding cassette (ABC) transporter complex"/>
    <property type="evidence" value="ECO:0007669"/>
    <property type="project" value="InterPro"/>
</dbReference>
<dbReference type="Gene3D" id="3.40.190.10">
    <property type="entry name" value="Periplasmic binding protein-like II"/>
    <property type="match status" value="1"/>
</dbReference>
<dbReference type="GO" id="GO:1904680">
    <property type="term" value="F:peptide transmembrane transporter activity"/>
    <property type="evidence" value="ECO:0007669"/>
    <property type="project" value="TreeGrafter"/>
</dbReference>
<evidence type="ECO:0000259" key="4">
    <source>
        <dbReference type="Pfam" id="PF00496"/>
    </source>
</evidence>
<dbReference type="GO" id="GO:0015833">
    <property type="term" value="P:peptide transport"/>
    <property type="evidence" value="ECO:0007669"/>
    <property type="project" value="TreeGrafter"/>
</dbReference>
<dbReference type="SUPFAM" id="SSF53850">
    <property type="entry name" value="Periplasmic binding protein-like II"/>
    <property type="match status" value="1"/>
</dbReference>
<dbReference type="CDD" id="cd08502">
    <property type="entry name" value="PBP2_NikA_DppA_OppA_like_16"/>
    <property type="match status" value="1"/>
</dbReference>
<dbReference type="PIRSF" id="PIRSF002741">
    <property type="entry name" value="MppA"/>
    <property type="match status" value="1"/>
</dbReference>
<comment type="caution">
    <text evidence="5">The sequence shown here is derived from an EMBL/GenBank/DDBJ whole genome shotgun (WGS) entry which is preliminary data.</text>
</comment>
<dbReference type="InterPro" id="IPR000914">
    <property type="entry name" value="SBP_5_dom"/>
</dbReference>
<dbReference type="PROSITE" id="PS01040">
    <property type="entry name" value="SBP_BACTERIAL_5"/>
    <property type="match status" value="1"/>
</dbReference>
<keyword evidence="2 3" id="KW-0732">Signal</keyword>